<reference evidence="1" key="1">
    <citation type="submission" date="2022-07" db="EMBL/GenBank/DDBJ databases">
        <title>Phylogenomic reconstructions and comparative analyses of Kickxellomycotina fungi.</title>
        <authorList>
            <person name="Reynolds N.K."/>
            <person name="Stajich J.E."/>
            <person name="Barry K."/>
            <person name="Grigoriev I.V."/>
            <person name="Crous P."/>
            <person name="Smith M.E."/>
        </authorList>
    </citation>
    <scope>NUCLEOTIDE SEQUENCE</scope>
    <source>
        <strain evidence="1">CBS 190363</strain>
    </source>
</reference>
<organism evidence="1 2">
    <name type="scientific">Coemansia aciculifera</name>
    <dbReference type="NCBI Taxonomy" id="417176"/>
    <lineage>
        <taxon>Eukaryota</taxon>
        <taxon>Fungi</taxon>
        <taxon>Fungi incertae sedis</taxon>
        <taxon>Zoopagomycota</taxon>
        <taxon>Kickxellomycotina</taxon>
        <taxon>Kickxellomycetes</taxon>
        <taxon>Kickxellales</taxon>
        <taxon>Kickxellaceae</taxon>
        <taxon>Coemansia</taxon>
    </lineage>
</organism>
<name>A0ACC1LSI0_9FUNG</name>
<sequence>MAAAPIVSATPSAESVKALSVRERLALWRKSKEQTSQTAVAAETDSRPTSRASSMADDGNQFVTAPSSAASDMNTGSDGAFESLPASPGLIAQPSALSVSAPKLQSGSSVAIAGRTLGAVGMKTKLGINNKRPLLKPSLLSKSVFGADDGSADTDNSGGGASLQRPKRPPIDFSALSDSASAGVVADSPMSVKGSAMDVDVVETDPLEDYMHGVGALVDGSHSMDADLPESSTGDALPHARASSE</sequence>
<comment type="caution">
    <text evidence="1">The sequence shown here is derived from an EMBL/GenBank/DDBJ whole genome shotgun (WGS) entry which is preliminary data.</text>
</comment>
<protein>
    <submittedName>
        <fullName evidence="1">Uncharacterized protein</fullName>
    </submittedName>
</protein>
<dbReference type="EMBL" id="JANBVB010003810">
    <property type="protein sequence ID" value="KAJ2877483.1"/>
    <property type="molecule type" value="Genomic_DNA"/>
</dbReference>
<proteinExistence type="predicted"/>
<evidence type="ECO:0000313" key="2">
    <source>
        <dbReference type="Proteomes" id="UP001139981"/>
    </source>
</evidence>
<feature type="non-terminal residue" evidence="1">
    <location>
        <position position="245"/>
    </location>
</feature>
<accession>A0ACC1LSI0</accession>
<keyword evidence="2" id="KW-1185">Reference proteome</keyword>
<dbReference type="Proteomes" id="UP001139981">
    <property type="component" value="Unassembled WGS sequence"/>
</dbReference>
<gene>
    <name evidence="1" type="ORF">IWW38_006563</name>
</gene>
<evidence type="ECO:0000313" key="1">
    <source>
        <dbReference type="EMBL" id="KAJ2877483.1"/>
    </source>
</evidence>